<dbReference type="OrthoDB" id="9800808at2"/>
<dbReference type="SUPFAM" id="SSF53613">
    <property type="entry name" value="Ribokinase-like"/>
    <property type="match status" value="1"/>
</dbReference>
<dbReference type="PANTHER" id="PTHR10534">
    <property type="entry name" value="PYRIDOXAL KINASE"/>
    <property type="match status" value="1"/>
</dbReference>
<dbReference type="NCBIfam" id="TIGR00687">
    <property type="entry name" value="pyridox_kin"/>
    <property type="match status" value="1"/>
</dbReference>
<keyword evidence="3" id="KW-0547">Nucleotide-binding</keyword>
<evidence type="ECO:0000313" key="9">
    <source>
        <dbReference type="Proteomes" id="UP000315388"/>
    </source>
</evidence>
<sequence>MRVISIQSQVVHGHVGNSAAVFPMQAKGLEVAAIPTALLSNHPHYPTMHGRVLEPELVAGLLQGVEERGLIEASRVVVTGYLGSVENARVVARFIERAHNRNPDLIYVCDPVMGDDDLGIFVKEGLIETFRDSLVPMASVITPNQFELELLAGSKARSAEGLAMAADEIIRRGTGAVVTTGCVLDDTPDRSVETITRADGQLHRTSVMRLNMRPCGTGDIFTALLVAQLCAGRPLAEATETATREVFAILSRSPSDGPGSDGSGFGGSSSGGSGEMRIIGFPFSQFRSVEV</sequence>
<keyword evidence="4 8" id="KW-0418">Kinase</keyword>
<comment type="caution">
    <text evidence="8">The sequence shown here is derived from an EMBL/GenBank/DDBJ whole genome shotgun (WGS) entry which is preliminary data.</text>
</comment>
<keyword evidence="9" id="KW-1185">Reference proteome</keyword>
<evidence type="ECO:0000259" key="7">
    <source>
        <dbReference type="Pfam" id="PF08543"/>
    </source>
</evidence>
<evidence type="ECO:0000313" key="8">
    <source>
        <dbReference type="EMBL" id="TPF75589.1"/>
    </source>
</evidence>
<dbReference type="EMBL" id="VEWJ01000005">
    <property type="protein sequence ID" value="TPF75589.1"/>
    <property type="molecule type" value="Genomic_DNA"/>
</dbReference>
<name>A0A502BPB0_9HYPH</name>
<dbReference type="GO" id="GO:0008478">
    <property type="term" value="F:pyridoxal kinase activity"/>
    <property type="evidence" value="ECO:0007669"/>
    <property type="project" value="UniProtKB-EC"/>
</dbReference>
<organism evidence="8 9">
    <name type="scientific">Brucella gallinifaecis</name>
    <dbReference type="NCBI Taxonomy" id="215590"/>
    <lineage>
        <taxon>Bacteria</taxon>
        <taxon>Pseudomonadati</taxon>
        <taxon>Pseudomonadota</taxon>
        <taxon>Alphaproteobacteria</taxon>
        <taxon>Hyphomicrobiales</taxon>
        <taxon>Brucellaceae</taxon>
        <taxon>Brucella/Ochrobactrum group</taxon>
        <taxon>Brucella</taxon>
    </lineage>
</organism>
<dbReference type="InterPro" id="IPR029056">
    <property type="entry name" value="Ribokinase-like"/>
</dbReference>
<evidence type="ECO:0000256" key="3">
    <source>
        <dbReference type="ARBA" id="ARBA00022741"/>
    </source>
</evidence>
<dbReference type="CDD" id="cd01173">
    <property type="entry name" value="pyridoxal_pyridoxamine_kinase"/>
    <property type="match status" value="1"/>
</dbReference>
<evidence type="ECO:0000256" key="4">
    <source>
        <dbReference type="ARBA" id="ARBA00022777"/>
    </source>
</evidence>
<evidence type="ECO:0000256" key="5">
    <source>
        <dbReference type="ARBA" id="ARBA00022840"/>
    </source>
</evidence>
<proteinExistence type="predicted"/>
<keyword evidence="2 8" id="KW-0808">Transferase</keyword>
<gene>
    <name evidence="8" type="ORF">FHY56_08965</name>
</gene>
<dbReference type="EC" id="2.7.1.35" evidence="1"/>
<accession>A0A502BPB0</accession>
<dbReference type="GO" id="GO:0005829">
    <property type="term" value="C:cytosol"/>
    <property type="evidence" value="ECO:0007669"/>
    <property type="project" value="TreeGrafter"/>
</dbReference>
<dbReference type="GO" id="GO:0005524">
    <property type="term" value="F:ATP binding"/>
    <property type="evidence" value="ECO:0007669"/>
    <property type="project" value="UniProtKB-KW"/>
</dbReference>
<protein>
    <recommendedName>
        <fullName evidence="1">pyridoxal kinase</fullName>
        <ecNumber evidence="1">2.7.1.35</ecNumber>
    </recommendedName>
</protein>
<feature type="region of interest" description="Disordered" evidence="6">
    <location>
        <begin position="251"/>
        <end position="273"/>
    </location>
</feature>
<feature type="domain" description="Pyridoxamine kinase/Phosphomethylpyrimidine kinase" evidence="7">
    <location>
        <begin position="76"/>
        <end position="253"/>
    </location>
</feature>
<dbReference type="PANTHER" id="PTHR10534:SF2">
    <property type="entry name" value="PYRIDOXAL KINASE"/>
    <property type="match status" value="1"/>
</dbReference>
<dbReference type="GO" id="GO:0009443">
    <property type="term" value="P:pyridoxal 5'-phosphate salvage"/>
    <property type="evidence" value="ECO:0007669"/>
    <property type="project" value="InterPro"/>
</dbReference>
<feature type="compositionally biased region" description="Gly residues" evidence="6">
    <location>
        <begin position="259"/>
        <end position="273"/>
    </location>
</feature>
<evidence type="ECO:0000256" key="2">
    <source>
        <dbReference type="ARBA" id="ARBA00022679"/>
    </source>
</evidence>
<evidence type="ECO:0000256" key="6">
    <source>
        <dbReference type="SAM" id="MobiDB-lite"/>
    </source>
</evidence>
<dbReference type="AlphaFoldDB" id="A0A502BPB0"/>
<evidence type="ECO:0000256" key="1">
    <source>
        <dbReference type="ARBA" id="ARBA00012104"/>
    </source>
</evidence>
<dbReference type="InterPro" id="IPR013749">
    <property type="entry name" value="PM/HMP-P_kinase-1"/>
</dbReference>
<dbReference type="Gene3D" id="3.40.1190.20">
    <property type="match status" value="1"/>
</dbReference>
<dbReference type="InterPro" id="IPR004625">
    <property type="entry name" value="PyrdxlKinase"/>
</dbReference>
<dbReference type="Proteomes" id="UP000315388">
    <property type="component" value="Unassembled WGS sequence"/>
</dbReference>
<reference evidence="8 9" key="1">
    <citation type="journal article" date="2003" name="Int. J. Syst. Evol. Microbiol.">
        <title>Towards a standardized format for the description of a novel species (of an established genus): Ochrobactrum gallinifaecis sp. nov.</title>
        <authorList>
            <person name="Kampfer P."/>
            <person name="Buczolits S."/>
            <person name="Albrecht A."/>
            <person name="Busse H.J."/>
            <person name="Stackebrandt E."/>
        </authorList>
    </citation>
    <scope>NUCLEOTIDE SEQUENCE [LARGE SCALE GENOMIC DNA]</scope>
    <source>
        <strain evidence="8 9">ISO 196</strain>
    </source>
</reference>
<dbReference type="Pfam" id="PF08543">
    <property type="entry name" value="Phos_pyr_kin"/>
    <property type="match status" value="1"/>
</dbReference>
<keyword evidence="5" id="KW-0067">ATP-binding</keyword>